<keyword evidence="1" id="KW-1185">Reference proteome</keyword>
<dbReference type="Proteomes" id="UP000887565">
    <property type="component" value="Unplaced"/>
</dbReference>
<organism evidence="1 2">
    <name type="scientific">Romanomermis culicivorax</name>
    <name type="common">Nematode worm</name>
    <dbReference type="NCBI Taxonomy" id="13658"/>
    <lineage>
        <taxon>Eukaryota</taxon>
        <taxon>Metazoa</taxon>
        <taxon>Ecdysozoa</taxon>
        <taxon>Nematoda</taxon>
        <taxon>Enoplea</taxon>
        <taxon>Dorylaimia</taxon>
        <taxon>Mermithida</taxon>
        <taxon>Mermithoidea</taxon>
        <taxon>Mermithidae</taxon>
        <taxon>Romanomermis</taxon>
    </lineage>
</organism>
<name>A0A915I6A9_ROMCU</name>
<reference evidence="2" key="1">
    <citation type="submission" date="2022-11" db="UniProtKB">
        <authorList>
            <consortium name="WormBaseParasite"/>
        </authorList>
    </citation>
    <scope>IDENTIFICATION</scope>
</reference>
<proteinExistence type="predicted"/>
<sequence>MGTWMRDSCFRLFLLVFFSI</sequence>
<dbReference type="AlphaFoldDB" id="A0A915I6A9"/>
<protein>
    <submittedName>
        <fullName evidence="2">Uncharacterized protein</fullName>
    </submittedName>
</protein>
<evidence type="ECO:0000313" key="1">
    <source>
        <dbReference type="Proteomes" id="UP000887565"/>
    </source>
</evidence>
<dbReference type="WBParaSite" id="nRc.2.0.1.t09674-RA">
    <property type="protein sequence ID" value="nRc.2.0.1.t09674-RA"/>
    <property type="gene ID" value="nRc.2.0.1.g09674"/>
</dbReference>
<accession>A0A915I6A9</accession>
<evidence type="ECO:0000313" key="2">
    <source>
        <dbReference type="WBParaSite" id="nRc.2.0.1.t09674-RA"/>
    </source>
</evidence>